<comment type="caution">
    <text evidence="3">The sequence shown here is derived from an EMBL/GenBank/DDBJ whole genome shotgun (WGS) entry which is preliminary data.</text>
</comment>
<organism evidence="3 4">
    <name type="scientific">Rubrobacter taiwanensis</name>
    <dbReference type="NCBI Taxonomy" id="185139"/>
    <lineage>
        <taxon>Bacteria</taxon>
        <taxon>Bacillati</taxon>
        <taxon>Actinomycetota</taxon>
        <taxon>Rubrobacteria</taxon>
        <taxon>Rubrobacterales</taxon>
        <taxon>Rubrobacteraceae</taxon>
        <taxon>Rubrobacter</taxon>
    </lineage>
</organism>
<protein>
    <recommendedName>
        <fullName evidence="2">DUF6788 domain-containing protein</fullName>
    </recommendedName>
</protein>
<feature type="domain" description="DUF6788" evidence="2">
    <location>
        <begin position="23"/>
        <end position="102"/>
    </location>
</feature>
<dbReference type="EMBL" id="SKBU01000008">
    <property type="protein sequence ID" value="TCJ19474.1"/>
    <property type="molecule type" value="Genomic_DNA"/>
</dbReference>
<dbReference type="AlphaFoldDB" id="A0A4R1BPE6"/>
<dbReference type="OrthoDB" id="5244921at2"/>
<dbReference type="RefSeq" id="WP_132689244.1">
    <property type="nucleotide sequence ID" value="NZ_SKBU01000008.1"/>
</dbReference>
<feature type="region of interest" description="Disordered" evidence="1">
    <location>
        <begin position="32"/>
        <end position="53"/>
    </location>
</feature>
<reference evidence="3 4" key="1">
    <citation type="submission" date="2019-03" db="EMBL/GenBank/DDBJ databases">
        <title>Whole genome sequence of a novel Rubrobacter taiwanensis strain, isolated from Yellowstone National Park.</title>
        <authorList>
            <person name="Freed S."/>
            <person name="Ramaley R.F."/>
            <person name="Kyndt J.A."/>
        </authorList>
    </citation>
    <scope>NUCLEOTIDE SEQUENCE [LARGE SCALE GENOMIC DNA]</scope>
    <source>
        <strain evidence="3 4">Yellowstone</strain>
    </source>
</reference>
<dbReference type="InterPro" id="IPR046738">
    <property type="entry name" value="DUF6788"/>
</dbReference>
<proteinExistence type="predicted"/>
<evidence type="ECO:0000313" key="3">
    <source>
        <dbReference type="EMBL" id="TCJ19474.1"/>
    </source>
</evidence>
<keyword evidence="4" id="KW-1185">Reference proteome</keyword>
<evidence type="ECO:0000256" key="1">
    <source>
        <dbReference type="SAM" id="MobiDB-lite"/>
    </source>
</evidence>
<feature type="compositionally biased region" description="Basic and acidic residues" evidence="1">
    <location>
        <begin position="32"/>
        <end position="42"/>
    </location>
</feature>
<name>A0A4R1BPE6_9ACTN</name>
<evidence type="ECO:0000313" key="4">
    <source>
        <dbReference type="Proteomes" id="UP000295244"/>
    </source>
</evidence>
<sequence>MDLDRMIAGLKDLDREGLARLREELELRLRELGDDASGKDGKPAGSGVLEYRPHADGTLQAEVRRYVCKDGTVKEQGPYWYFRYHEGGRQKKLYLGKTDDPEGELARRRATSSGKAT</sequence>
<feature type="region of interest" description="Disordered" evidence="1">
    <location>
        <begin position="93"/>
        <end position="117"/>
    </location>
</feature>
<gene>
    <name evidence="3" type="ORF">E0L93_04835</name>
</gene>
<accession>A0A4R1BPE6</accession>
<dbReference type="Proteomes" id="UP000295244">
    <property type="component" value="Unassembled WGS sequence"/>
</dbReference>
<dbReference type="Pfam" id="PF20586">
    <property type="entry name" value="DUF6788"/>
    <property type="match status" value="1"/>
</dbReference>
<feature type="compositionally biased region" description="Basic and acidic residues" evidence="1">
    <location>
        <begin position="97"/>
        <end position="107"/>
    </location>
</feature>
<evidence type="ECO:0000259" key="2">
    <source>
        <dbReference type="Pfam" id="PF20586"/>
    </source>
</evidence>